<evidence type="ECO:0000313" key="1">
    <source>
        <dbReference type="EMBL" id="RCK64259.1"/>
    </source>
</evidence>
<comment type="caution">
    <text evidence="1">The sequence shown here is derived from an EMBL/GenBank/DDBJ whole genome shotgun (WGS) entry which is preliminary data.</text>
</comment>
<name>A0A367YF71_9ASCO</name>
<dbReference type="PANTHER" id="PTHR34365:SF7">
    <property type="entry name" value="GLYCINE-RICH DOMAIN-CONTAINING PROTEIN 1"/>
    <property type="match status" value="1"/>
</dbReference>
<dbReference type="EMBL" id="QLNQ01000023">
    <property type="protein sequence ID" value="RCK64259.1"/>
    <property type="molecule type" value="Genomic_DNA"/>
</dbReference>
<dbReference type="PANTHER" id="PTHR34365">
    <property type="entry name" value="ENOLASE (DUF1399)"/>
    <property type="match status" value="1"/>
</dbReference>
<dbReference type="Pfam" id="PF07173">
    <property type="entry name" value="GRDP-like"/>
    <property type="match status" value="1"/>
</dbReference>
<reference evidence="1 2" key="1">
    <citation type="submission" date="2018-06" db="EMBL/GenBank/DDBJ databases">
        <title>Whole genome sequencing of Candida tropicalis (genome annotated by CSBL at Korea University).</title>
        <authorList>
            <person name="Ahn J."/>
        </authorList>
    </citation>
    <scope>NUCLEOTIDE SEQUENCE [LARGE SCALE GENOMIC DNA]</scope>
    <source>
        <strain evidence="1 2">ATCC 20962</strain>
    </source>
</reference>
<evidence type="ECO:0000313" key="2">
    <source>
        <dbReference type="Proteomes" id="UP000253472"/>
    </source>
</evidence>
<protein>
    <submittedName>
        <fullName evidence="1">Uncharacterized protein</fullName>
    </submittedName>
</protein>
<accession>A0A367YF71</accession>
<dbReference type="InterPro" id="IPR009836">
    <property type="entry name" value="GRDP-like"/>
</dbReference>
<gene>
    <name evidence="1" type="ORF">Cantr_10428</name>
</gene>
<dbReference type="AlphaFoldDB" id="A0A367YF71"/>
<keyword evidence="2" id="KW-1185">Reference proteome</keyword>
<dbReference type="STRING" id="5486.A0A367YF71"/>
<dbReference type="Proteomes" id="UP000253472">
    <property type="component" value="Unassembled WGS sequence"/>
</dbReference>
<proteinExistence type="predicted"/>
<sequence>MAQPPNYKEEAPPAYEHAAEEEIEWHAFRSQLYANLVRYQEVKFNHTQEPQYMPTIDEATTHLKLLKSFGKLKESVLDNYEEKKDPLKIERRWKVFVTLAVRRFILFISALKLRASKFNRETRDIETTTDNRSREFTKIANELVPPLDVIMVWHAFMLNPMTFYDVFVRNDMYYFINHPFPFHIIEKYIDNQTFEFLVPDDLKKNYLTFLGEFSKNDADLRYEIDVTNFLESTVTLYCPNTGRPISEPVPITTSIGKGFADPGFLTNNVGHRYAVLDKSHSGRRFLNHDELRVIKLDHDVASSGGLEGVFKFYSKALAEPEYDMRDPILLNQEMTSEVVSSANECFAAKFRVEHTMVHFPRLKNIIMGVNSRDTKRAFAERLVLRSYLKFNVISLSVQNGVQIGEDLVDCVVRQGSFVDKMNTLDWFHLPLLEQGLAEALFRYYRFFKLLTDEHPGQMLVPTLDIDLMWHTHQLMLYGYIRDCKYSPIHTVIDHNDKVEKKPLDKGYLYTCQLYKERYDEEYSICFCNYCIGKRGLKTSKLSAIFTSQKALKAERYRYSSNPLYEYKGEGVTHGGPHGSLAGMIQCAGEPNGCCQILPSRDGNTYASGIYAGAECAGRGHYVPSNRGSGLCGGSSSGCGGGGCGGGG</sequence>
<organism evidence="1 2">
    <name type="scientific">Candida viswanathii</name>
    <dbReference type="NCBI Taxonomy" id="5486"/>
    <lineage>
        <taxon>Eukaryota</taxon>
        <taxon>Fungi</taxon>
        <taxon>Dikarya</taxon>
        <taxon>Ascomycota</taxon>
        <taxon>Saccharomycotina</taxon>
        <taxon>Pichiomycetes</taxon>
        <taxon>Debaryomycetaceae</taxon>
        <taxon>Candida/Lodderomyces clade</taxon>
        <taxon>Candida</taxon>
    </lineage>
</organism>
<dbReference type="OrthoDB" id="2684236at2759"/>